<comment type="caution">
    <text evidence="1">The sequence shown here is derived from an EMBL/GenBank/DDBJ whole genome shotgun (WGS) entry which is preliminary data.</text>
</comment>
<evidence type="ECO:0000313" key="2">
    <source>
        <dbReference type="Proteomes" id="UP001595755"/>
    </source>
</evidence>
<proteinExistence type="predicted"/>
<reference evidence="2" key="1">
    <citation type="journal article" date="2019" name="Int. J. Syst. Evol. Microbiol.">
        <title>The Global Catalogue of Microorganisms (GCM) 10K type strain sequencing project: providing services to taxonomists for standard genome sequencing and annotation.</title>
        <authorList>
            <consortium name="The Broad Institute Genomics Platform"/>
            <consortium name="The Broad Institute Genome Sequencing Center for Infectious Disease"/>
            <person name="Wu L."/>
            <person name="Ma J."/>
        </authorList>
    </citation>
    <scope>NUCLEOTIDE SEQUENCE [LARGE SCALE GENOMIC DNA]</scope>
    <source>
        <strain evidence="2">CGMCC 4.1641</strain>
    </source>
</reference>
<organism evidence="1 2">
    <name type="scientific">Cohnella boryungensis</name>
    <dbReference type="NCBI Taxonomy" id="768479"/>
    <lineage>
        <taxon>Bacteria</taxon>
        <taxon>Bacillati</taxon>
        <taxon>Bacillota</taxon>
        <taxon>Bacilli</taxon>
        <taxon>Bacillales</taxon>
        <taxon>Paenibacillaceae</taxon>
        <taxon>Cohnella</taxon>
    </lineage>
</organism>
<dbReference type="RefSeq" id="WP_204601833.1">
    <property type="nucleotide sequence ID" value="NZ_JBHSED010000058.1"/>
</dbReference>
<dbReference type="Proteomes" id="UP001595755">
    <property type="component" value="Unassembled WGS sequence"/>
</dbReference>
<keyword evidence="2" id="KW-1185">Reference proteome</keyword>
<evidence type="ECO:0000313" key="1">
    <source>
        <dbReference type="EMBL" id="MFC4306082.1"/>
    </source>
</evidence>
<accession>A0ABV8SF81</accession>
<dbReference type="EMBL" id="JBHSED010000058">
    <property type="protein sequence ID" value="MFC4306082.1"/>
    <property type="molecule type" value="Genomic_DNA"/>
</dbReference>
<sequence length="143" mass="15473">MSVIVTLPNDRRLATTPAEMAGLAGAVVPVSDRVPGIEGEGIDVLAWYRLFAEASPVPTHLVATAGDRFEATVPWEQLKDALFQVSKEGRLRLYVPNGTSACLNVKNVVSLLFACDKKKGTEASFGFKNEISPDELSRGLSRR</sequence>
<name>A0ABV8SF81_9BACL</name>
<protein>
    <submittedName>
        <fullName evidence="1">Uncharacterized protein</fullName>
    </submittedName>
</protein>
<gene>
    <name evidence="1" type="ORF">ACFO1S_21865</name>
</gene>